<protein>
    <recommendedName>
        <fullName evidence="2">HNH endonuclease</fullName>
    </recommendedName>
</protein>
<accession>A0AAU6V8Y1</accession>
<sequence length="272" mass="31073">MSLCVYCDQDKSLTREHILPSFVYKYQESNKKGRTSGWREKPQKIIEGEAVIKDVCAECNNVVLGALDGHAKQVLEKAGVFTSNFKKSTLYLEHNYNELSRWLLKVAYNSSRASGKHQGVFEKFKGFILGESSDSSQFIISVGLLKSLKLTKDQYHEYGKDLDADEHRYVNPFYPRISWAPQTPAGFSVKQIVIGALVFHVVIFNDGISRDERKRLTKQYLEICKGMSLLRKNGKKAKVCQIPLTFIDSMQHHMLRPEVEPHLAKLLTKTSR</sequence>
<reference evidence="1" key="1">
    <citation type="submission" date="2022-03" db="EMBL/GenBank/DDBJ databases">
        <title>Sea Food Isolates.</title>
        <authorList>
            <person name="Li c."/>
        </authorList>
    </citation>
    <scope>NUCLEOTIDE SEQUENCE</scope>
    <source>
        <strain evidence="1">19NY03SH02</strain>
    </source>
</reference>
<gene>
    <name evidence="1" type="ORF">MRN14_10170</name>
</gene>
<organism evidence="1">
    <name type="scientific">bacterium 19NY03SH02</name>
    <dbReference type="NCBI Taxonomy" id="2920631"/>
    <lineage>
        <taxon>Bacteria</taxon>
    </lineage>
</organism>
<name>A0AAU6V8Y1_UNCXX</name>
<dbReference type="EMBL" id="CP095354">
    <property type="protein sequence ID" value="XAG82876.1"/>
    <property type="molecule type" value="Genomic_DNA"/>
</dbReference>
<evidence type="ECO:0000313" key="1">
    <source>
        <dbReference type="EMBL" id="XAG82876.1"/>
    </source>
</evidence>
<evidence type="ECO:0008006" key="2">
    <source>
        <dbReference type="Google" id="ProtNLM"/>
    </source>
</evidence>
<dbReference type="AlphaFoldDB" id="A0AAU6V8Y1"/>
<proteinExistence type="predicted"/>